<evidence type="ECO:0000313" key="1">
    <source>
        <dbReference type="EMBL" id="UOO93472.1"/>
    </source>
</evidence>
<dbReference type="RefSeq" id="WP_019958860.1">
    <property type="nucleotide sequence ID" value="NZ_CP091512.1"/>
</dbReference>
<gene>
    <name evidence="1" type="ORF">LVJ81_05465</name>
</gene>
<reference evidence="1" key="2">
    <citation type="journal article" date="2022" name="Res Sq">
        <title>Evolution of multicellular longitudinally dividing oral cavity symbionts (Neisseriaceae).</title>
        <authorList>
            <person name="Nyongesa S."/>
            <person name="Weber P."/>
            <person name="Bernet E."/>
            <person name="Pullido F."/>
            <person name="Nieckarz M."/>
            <person name="Delaby M."/>
            <person name="Nieves C."/>
            <person name="Viehboeck T."/>
            <person name="Krause N."/>
            <person name="Rivera-Millot A."/>
            <person name="Nakamura A."/>
            <person name="Vischer N."/>
            <person name="VanNieuwenhze M."/>
            <person name="Brun Y."/>
            <person name="Cava F."/>
            <person name="Bulgheresi S."/>
            <person name="Veyrier F."/>
        </authorList>
    </citation>
    <scope>NUCLEOTIDE SEQUENCE</scope>
    <source>
        <strain evidence="1">SAG 1488-6</strain>
    </source>
</reference>
<keyword evidence="2" id="KW-1185">Reference proteome</keyword>
<accession>A0ABY4ECK1</accession>
<dbReference type="EMBL" id="CP091512">
    <property type="protein sequence ID" value="UOO93472.1"/>
    <property type="molecule type" value="Genomic_DNA"/>
</dbReference>
<proteinExistence type="predicted"/>
<name>A0ABY4ECK1_VITST</name>
<reference evidence="1" key="1">
    <citation type="submission" date="2021-12" db="EMBL/GenBank/DDBJ databases">
        <authorList>
            <person name="Veyrier F.J."/>
        </authorList>
    </citation>
    <scope>NUCLEOTIDE SEQUENCE</scope>
    <source>
        <strain evidence="1">SAG 1488-6</strain>
    </source>
</reference>
<evidence type="ECO:0000313" key="2">
    <source>
        <dbReference type="Proteomes" id="UP000832034"/>
    </source>
</evidence>
<dbReference type="Proteomes" id="UP000832034">
    <property type="component" value="Chromosome"/>
</dbReference>
<dbReference type="NCBIfam" id="NF047652">
    <property type="entry name" value="NGO1151_fam"/>
    <property type="match status" value="1"/>
</dbReference>
<protein>
    <submittedName>
        <fullName evidence="1">Uncharacterized protein</fullName>
    </submittedName>
</protein>
<organism evidence="1 2">
    <name type="scientific">Vitreoscilla stercoraria</name>
    <dbReference type="NCBI Taxonomy" id="61"/>
    <lineage>
        <taxon>Bacteria</taxon>
        <taxon>Pseudomonadati</taxon>
        <taxon>Pseudomonadota</taxon>
        <taxon>Betaproteobacteria</taxon>
        <taxon>Neisseriales</taxon>
        <taxon>Neisseriaceae</taxon>
        <taxon>Vitreoscilla</taxon>
    </lineage>
</organism>
<sequence length="83" mass="9667">MSHEITQRLEYMEEQIEILRMENRVLSTALKGILKGLPQDLAGDVVESIQIAFENASGELNYHDHPYADVFHDVTYDFFHEKE</sequence>